<sequence>MAVLSIESSLFPDFQHTWVVNGWYMKSFGLRPNEHITPTSSYISFLTVFKVSFFNHLYLFSSPVIMKSTLFASILLFATSSLSAPVSQGTPSLSTRNSTAPASSSQTTTVYPNLQVQWRSTLPTRKGSNTNAGRLLTSPFERIHTAVNIQLGPQQIPDNVERKQCKLVFHLSQNDWAVNQLGNAPPKFDIYRLDGCLNEAYSWATPLARGAQIGTLTPKKGGAAEWQSVDMRADTIHPPMGAAPTFACERGEYSFEMIAHSGANFGWSSGSGSGLRIEISD</sequence>
<dbReference type="EMBL" id="JAGMVJ010000011">
    <property type="protein sequence ID" value="KAH7086453.1"/>
    <property type="molecule type" value="Genomic_DNA"/>
</dbReference>
<name>A0A8K0VXA4_9PLEO</name>
<protein>
    <recommendedName>
        <fullName evidence="3">Ubiquitin 3 binding protein But2 C-terminal domain-containing protein</fullName>
    </recommendedName>
</protein>
<keyword evidence="2" id="KW-1185">Reference proteome</keyword>
<evidence type="ECO:0000313" key="2">
    <source>
        <dbReference type="Proteomes" id="UP000813461"/>
    </source>
</evidence>
<gene>
    <name evidence="1" type="ORF">FB567DRAFT_603485</name>
</gene>
<organism evidence="1 2">
    <name type="scientific">Paraphoma chrysanthemicola</name>
    <dbReference type="NCBI Taxonomy" id="798071"/>
    <lineage>
        <taxon>Eukaryota</taxon>
        <taxon>Fungi</taxon>
        <taxon>Dikarya</taxon>
        <taxon>Ascomycota</taxon>
        <taxon>Pezizomycotina</taxon>
        <taxon>Dothideomycetes</taxon>
        <taxon>Pleosporomycetidae</taxon>
        <taxon>Pleosporales</taxon>
        <taxon>Pleosporineae</taxon>
        <taxon>Phaeosphaeriaceae</taxon>
        <taxon>Paraphoma</taxon>
    </lineage>
</organism>
<evidence type="ECO:0008006" key="3">
    <source>
        <dbReference type="Google" id="ProtNLM"/>
    </source>
</evidence>
<dbReference type="AlphaFoldDB" id="A0A8K0VXA4"/>
<proteinExistence type="predicted"/>
<evidence type="ECO:0000313" key="1">
    <source>
        <dbReference type="EMBL" id="KAH7086453.1"/>
    </source>
</evidence>
<dbReference type="Proteomes" id="UP000813461">
    <property type="component" value="Unassembled WGS sequence"/>
</dbReference>
<accession>A0A8K0VXA4</accession>
<comment type="caution">
    <text evidence="1">The sequence shown here is derived from an EMBL/GenBank/DDBJ whole genome shotgun (WGS) entry which is preliminary data.</text>
</comment>
<dbReference type="OrthoDB" id="5210212at2759"/>
<reference evidence="1" key="1">
    <citation type="journal article" date="2021" name="Nat. Commun.">
        <title>Genetic determinants of endophytism in the Arabidopsis root mycobiome.</title>
        <authorList>
            <person name="Mesny F."/>
            <person name="Miyauchi S."/>
            <person name="Thiergart T."/>
            <person name="Pickel B."/>
            <person name="Atanasova L."/>
            <person name="Karlsson M."/>
            <person name="Huettel B."/>
            <person name="Barry K.W."/>
            <person name="Haridas S."/>
            <person name="Chen C."/>
            <person name="Bauer D."/>
            <person name="Andreopoulos W."/>
            <person name="Pangilinan J."/>
            <person name="LaButti K."/>
            <person name="Riley R."/>
            <person name="Lipzen A."/>
            <person name="Clum A."/>
            <person name="Drula E."/>
            <person name="Henrissat B."/>
            <person name="Kohler A."/>
            <person name="Grigoriev I.V."/>
            <person name="Martin F.M."/>
            <person name="Hacquard S."/>
        </authorList>
    </citation>
    <scope>NUCLEOTIDE SEQUENCE</scope>
    <source>
        <strain evidence="1">MPI-SDFR-AT-0120</strain>
    </source>
</reference>